<proteinExistence type="predicted"/>
<feature type="compositionally biased region" description="Basic and acidic residues" evidence="1">
    <location>
        <begin position="24"/>
        <end position="33"/>
    </location>
</feature>
<dbReference type="VEuPathDB" id="FungiDB:PSTT_11691"/>
<reference evidence="2" key="1">
    <citation type="submission" date="2017-12" db="EMBL/GenBank/DDBJ databases">
        <title>Gene loss provides genomic basis for host adaptation in cereal stripe rust fungi.</title>
        <authorList>
            <person name="Xia C."/>
        </authorList>
    </citation>
    <scope>NUCLEOTIDE SEQUENCE [LARGE SCALE GENOMIC DNA]</scope>
    <source>
        <strain evidence="2">93-210</strain>
    </source>
</reference>
<comment type="caution">
    <text evidence="2">The sequence shown here is derived from an EMBL/GenBank/DDBJ whole genome shotgun (WGS) entry which is preliminary data.</text>
</comment>
<dbReference type="AlphaFoldDB" id="A0A2S4UZ50"/>
<protein>
    <submittedName>
        <fullName evidence="2">Uncharacterized protein</fullName>
    </submittedName>
</protein>
<feature type="compositionally biased region" description="Polar residues" evidence="1">
    <location>
        <begin position="70"/>
        <end position="96"/>
    </location>
</feature>
<dbReference type="EMBL" id="PKSL01000140">
    <property type="protein sequence ID" value="POW02559.1"/>
    <property type="molecule type" value="Genomic_DNA"/>
</dbReference>
<feature type="region of interest" description="Disordered" evidence="1">
    <location>
        <begin position="24"/>
        <end position="96"/>
    </location>
</feature>
<feature type="compositionally biased region" description="Polar residues" evidence="1">
    <location>
        <begin position="52"/>
        <end position="62"/>
    </location>
</feature>
<dbReference type="Proteomes" id="UP000239156">
    <property type="component" value="Unassembled WGS sequence"/>
</dbReference>
<dbReference type="VEuPathDB" id="FungiDB:PSHT_14955"/>
<accession>A0A2S4UZ50</accession>
<sequence length="646" mass="73654">MPPYEIPATNATCTDARGFAKKVWRDGPAREDLPSGSTCSTRPMTGPPGVQSAVTSSNTSLKTPIAIKLETTTRSGRHWSPTSPSKRQQYDPTSKSPEMKLTLQGEVFSFTADYQATFLKAGFPRARALRHQVGMWRNKLIRRVSAYESNKLAVNPECQSTKLISYKGQVIKAALPLHLSNIFWNSSSENRFGKMNHFMGFDYILLLLSSSLVLVAAPPPEENIIVTHVKRPWLDLNCLAPEDLPSDNDPPIQPLTGPEGFQSAITWSNTPSKTHIAINLDKTTPALQHWLPTSSSKRQRHDPAWKSPEMKLTLQDTILSFHSKIPGDRSEGGFHIGVSPFSAFHHWKKTAKTQGLGQSQLGASHMTGKSFDVYDWSFVRGDLGKQSSENAMQDVTLQDRETNRFFNFLNSCKKPQDRESFFWIPRDETQHIYRVFNCQRKAEFPFPDQGLMNTNSRHAKLWDTVLSLSETKVNLDQYKFESGEIIQQMKKSIESSHRDPTHPRVEFSVNKIMSRVDSVAQFLITIYLSLFREHKEEKLTFELIETSVNFIRRLWFDIYKGGDEFFGRYPWAKVTSKLIQKNSKSIFNLRQGSQGADLYNIACNFFQAWVHDYENNILAVKPKYQSAKTLQELINSIIFFSIMEPY</sequence>
<dbReference type="VEuPathDB" id="FungiDB:PSHT_14956"/>
<gene>
    <name evidence="2" type="ORF">PSTT_11691</name>
</gene>
<evidence type="ECO:0000256" key="1">
    <source>
        <dbReference type="SAM" id="MobiDB-lite"/>
    </source>
</evidence>
<dbReference type="VEuPathDB" id="FungiDB:PSHT_12682"/>
<organism evidence="2 3">
    <name type="scientific">Puccinia striiformis</name>
    <dbReference type="NCBI Taxonomy" id="27350"/>
    <lineage>
        <taxon>Eukaryota</taxon>
        <taxon>Fungi</taxon>
        <taxon>Dikarya</taxon>
        <taxon>Basidiomycota</taxon>
        <taxon>Pucciniomycotina</taxon>
        <taxon>Pucciniomycetes</taxon>
        <taxon>Pucciniales</taxon>
        <taxon>Pucciniaceae</taxon>
        <taxon>Puccinia</taxon>
    </lineage>
</organism>
<keyword evidence="3" id="KW-1185">Reference proteome</keyword>
<name>A0A2S4UZ50_9BASI</name>
<evidence type="ECO:0000313" key="3">
    <source>
        <dbReference type="Proteomes" id="UP000239156"/>
    </source>
</evidence>
<evidence type="ECO:0000313" key="2">
    <source>
        <dbReference type="EMBL" id="POW02559.1"/>
    </source>
</evidence>